<evidence type="ECO:0000256" key="6">
    <source>
        <dbReference type="SAM" id="Phobius"/>
    </source>
</evidence>
<dbReference type="PANTHER" id="PTHR12459">
    <property type="entry name" value="TRANSMEMBRANE PROTEIN 135-RELATED"/>
    <property type="match status" value="1"/>
</dbReference>
<feature type="transmembrane region" description="Helical" evidence="6">
    <location>
        <begin position="30"/>
        <end position="54"/>
    </location>
</feature>
<evidence type="ECO:0000256" key="3">
    <source>
        <dbReference type="ARBA" id="ARBA00022692"/>
    </source>
</evidence>
<dbReference type="Pfam" id="PF15982">
    <property type="entry name" value="TMEM135_C_rich"/>
    <property type="match status" value="1"/>
</dbReference>
<feature type="transmembrane region" description="Helical" evidence="6">
    <location>
        <begin position="75"/>
        <end position="95"/>
    </location>
</feature>
<evidence type="ECO:0000256" key="2">
    <source>
        <dbReference type="ARBA" id="ARBA00008924"/>
    </source>
</evidence>
<accession>A0A8K0KST9</accession>
<comment type="similarity">
    <text evidence="2">Belongs to the TMEM135 family.</text>
</comment>
<dbReference type="Proteomes" id="UP000792457">
    <property type="component" value="Unassembled WGS sequence"/>
</dbReference>
<protein>
    <recommendedName>
        <fullName evidence="7">Transmembrane protein 135 N-terminal domain-containing protein</fullName>
    </recommendedName>
</protein>
<evidence type="ECO:0000313" key="9">
    <source>
        <dbReference type="Proteomes" id="UP000792457"/>
    </source>
</evidence>
<reference evidence="8" key="2">
    <citation type="submission" date="2017-10" db="EMBL/GenBank/DDBJ databases">
        <title>Ladona fulva Genome sequencing and assembly.</title>
        <authorList>
            <person name="Murali S."/>
            <person name="Richards S."/>
            <person name="Bandaranaike D."/>
            <person name="Bellair M."/>
            <person name="Blankenburg K."/>
            <person name="Chao H."/>
            <person name="Dinh H."/>
            <person name="Doddapaneni H."/>
            <person name="Dugan-Rocha S."/>
            <person name="Elkadiri S."/>
            <person name="Gnanaolivu R."/>
            <person name="Hernandez B."/>
            <person name="Skinner E."/>
            <person name="Javaid M."/>
            <person name="Lee S."/>
            <person name="Li M."/>
            <person name="Ming W."/>
            <person name="Munidasa M."/>
            <person name="Muniz J."/>
            <person name="Nguyen L."/>
            <person name="Hughes D."/>
            <person name="Osuji N."/>
            <person name="Pu L.-L."/>
            <person name="Puazo M."/>
            <person name="Qu C."/>
            <person name="Quiroz J."/>
            <person name="Raj R."/>
            <person name="Weissenberger G."/>
            <person name="Xin Y."/>
            <person name="Zou X."/>
            <person name="Han Y."/>
            <person name="Worley K."/>
            <person name="Muzny D."/>
            <person name="Gibbs R."/>
        </authorList>
    </citation>
    <scope>NUCLEOTIDE SEQUENCE</scope>
    <source>
        <strain evidence="8">Sampled in the wild</strain>
    </source>
</reference>
<dbReference type="AlphaFoldDB" id="A0A8K0KST9"/>
<name>A0A8K0KST9_LADFU</name>
<reference evidence="8" key="1">
    <citation type="submission" date="2013-04" db="EMBL/GenBank/DDBJ databases">
        <authorList>
            <person name="Qu J."/>
            <person name="Murali S.C."/>
            <person name="Bandaranaike D."/>
            <person name="Bellair M."/>
            <person name="Blankenburg K."/>
            <person name="Chao H."/>
            <person name="Dinh H."/>
            <person name="Doddapaneni H."/>
            <person name="Downs B."/>
            <person name="Dugan-Rocha S."/>
            <person name="Elkadiri S."/>
            <person name="Gnanaolivu R.D."/>
            <person name="Hernandez B."/>
            <person name="Javaid M."/>
            <person name="Jayaseelan J.C."/>
            <person name="Lee S."/>
            <person name="Li M."/>
            <person name="Ming W."/>
            <person name="Munidasa M."/>
            <person name="Muniz J."/>
            <person name="Nguyen L."/>
            <person name="Ongeri F."/>
            <person name="Osuji N."/>
            <person name="Pu L.-L."/>
            <person name="Puazo M."/>
            <person name="Qu C."/>
            <person name="Quiroz J."/>
            <person name="Raj R."/>
            <person name="Weissenberger G."/>
            <person name="Xin Y."/>
            <person name="Zou X."/>
            <person name="Han Y."/>
            <person name="Richards S."/>
            <person name="Worley K."/>
            <person name="Muzny D."/>
            <person name="Gibbs R."/>
        </authorList>
    </citation>
    <scope>NUCLEOTIDE SEQUENCE</scope>
    <source>
        <strain evidence="8">Sampled in the wild</strain>
    </source>
</reference>
<feature type="transmembrane region" description="Helical" evidence="6">
    <location>
        <begin position="101"/>
        <end position="119"/>
    </location>
</feature>
<proteinExistence type="inferred from homology"/>
<sequence>MVLLSKFQTLTHSCHDYAHPWTTSCTEASAFIGFHAVFECLRIYTTVYALALIMRGKVPSIPQLKKTIFGILQSSAFLTSHAFSFILFVCAIRKLLGNFNFLTAAFIPSFVSSLISILVERPSRRNLLCLYVANVASETLFRMAVSRGLLRSFPKGEVLIFMASIATLLYSYRGVHNSRDPIYALLRFVVGPYEEKDFTENREILPAANFVNSDARKGYLPSKKRYLRKNFAFPVLFHFCKIYRRIVGKLQDGYRHPVCPHPSSCAYYALQVCLTLFLGIRKWIKEPKLLPKIFFSRESLKLGAFLGGFSGVFRSISCSLRRLMGDDSPYFGIPAGFLAGVTFSLYPNTTVALYMFWKTLEVRISSC</sequence>
<comment type="caution">
    <text evidence="8">The sequence shown here is derived from an EMBL/GenBank/DDBJ whole genome shotgun (WGS) entry which is preliminary data.</text>
</comment>
<feature type="domain" description="Transmembrane protein 135 N-terminal" evidence="7">
    <location>
        <begin position="12"/>
        <end position="145"/>
    </location>
</feature>
<keyword evidence="4 6" id="KW-1133">Transmembrane helix</keyword>
<dbReference type="InterPro" id="IPR031926">
    <property type="entry name" value="TMEM135_N"/>
</dbReference>
<keyword evidence="3 6" id="KW-0812">Transmembrane</keyword>
<evidence type="ECO:0000256" key="5">
    <source>
        <dbReference type="ARBA" id="ARBA00023136"/>
    </source>
</evidence>
<gene>
    <name evidence="8" type="ORF">J437_LFUL018378</name>
</gene>
<dbReference type="OrthoDB" id="291792at2759"/>
<keyword evidence="5 6" id="KW-0472">Membrane</keyword>
<evidence type="ECO:0000313" key="8">
    <source>
        <dbReference type="EMBL" id="KAG8239186.1"/>
    </source>
</evidence>
<keyword evidence="9" id="KW-1185">Reference proteome</keyword>
<comment type="subcellular location">
    <subcellularLocation>
        <location evidence="1">Endomembrane system</location>
        <topology evidence="1">Multi-pass membrane protein</topology>
    </subcellularLocation>
</comment>
<evidence type="ECO:0000256" key="4">
    <source>
        <dbReference type="ARBA" id="ARBA00022989"/>
    </source>
</evidence>
<dbReference type="EMBL" id="KZ309544">
    <property type="protein sequence ID" value="KAG8239186.1"/>
    <property type="molecule type" value="Genomic_DNA"/>
</dbReference>
<dbReference type="PANTHER" id="PTHR12459:SF15">
    <property type="entry name" value="TRANSMEMBRANE PROTEIN 135"/>
    <property type="match status" value="1"/>
</dbReference>
<evidence type="ECO:0000259" key="7">
    <source>
        <dbReference type="Pfam" id="PF15982"/>
    </source>
</evidence>
<dbReference type="GO" id="GO:0012505">
    <property type="term" value="C:endomembrane system"/>
    <property type="evidence" value="ECO:0007669"/>
    <property type="project" value="UniProtKB-SubCell"/>
</dbReference>
<dbReference type="InterPro" id="IPR026749">
    <property type="entry name" value="Tmem135"/>
</dbReference>
<organism evidence="8 9">
    <name type="scientific">Ladona fulva</name>
    <name type="common">Scarce chaser dragonfly</name>
    <name type="synonym">Libellula fulva</name>
    <dbReference type="NCBI Taxonomy" id="123851"/>
    <lineage>
        <taxon>Eukaryota</taxon>
        <taxon>Metazoa</taxon>
        <taxon>Ecdysozoa</taxon>
        <taxon>Arthropoda</taxon>
        <taxon>Hexapoda</taxon>
        <taxon>Insecta</taxon>
        <taxon>Pterygota</taxon>
        <taxon>Palaeoptera</taxon>
        <taxon>Odonata</taxon>
        <taxon>Epiprocta</taxon>
        <taxon>Anisoptera</taxon>
        <taxon>Libelluloidea</taxon>
        <taxon>Libellulidae</taxon>
        <taxon>Ladona</taxon>
    </lineage>
</organism>
<evidence type="ECO:0000256" key="1">
    <source>
        <dbReference type="ARBA" id="ARBA00004127"/>
    </source>
</evidence>